<dbReference type="PROSITE" id="PS51257">
    <property type="entry name" value="PROKAR_LIPOPROTEIN"/>
    <property type="match status" value="1"/>
</dbReference>
<reference evidence="1 2" key="1">
    <citation type="submission" date="2019-03" db="EMBL/GenBank/DDBJ databases">
        <title>Genomic Encyclopedia of Archaeal and Bacterial Type Strains, Phase II (KMG-II): from individual species to whole genera.</title>
        <authorList>
            <person name="Goeker M."/>
        </authorList>
    </citation>
    <scope>NUCLEOTIDE SEQUENCE [LARGE SCALE GENOMIC DNA]</scope>
    <source>
        <strain evidence="1 2">DSM 28135</strain>
    </source>
</reference>
<evidence type="ECO:0000313" key="2">
    <source>
        <dbReference type="Proteomes" id="UP000294689"/>
    </source>
</evidence>
<evidence type="ECO:0000313" key="1">
    <source>
        <dbReference type="EMBL" id="TDU39989.1"/>
    </source>
</evidence>
<dbReference type="RefSeq" id="WP_133758035.1">
    <property type="nucleotide sequence ID" value="NZ_SOBW01000008.1"/>
</dbReference>
<sequence length="129" mass="15182">MKLIVPFAFLLLFSSCYNRERNCKDFRTGTFEFTYVTDGIEKTGRFVRTEDLNIDYYENKIDTASIRWINDCEFIMKHINPKNMSEEKAIHMKILTTSENHYTFEYSLAVQPGSQKKRVEQGTATKVED</sequence>
<keyword evidence="2" id="KW-1185">Reference proteome</keyword>
<organism evidence="1 2">
    <name type="scientific">Gelidibacter sediminis</name>
    <dbReference type="NCBI Taxonomy" id="1608710"/>
    <lineage>
        <taxon>Bacteria</taxon>
        <taxon>Pseudomonadati</taxon>
        <taxon>Bacteroidota</taxon>
        <taxon>Flavobacteriia</taxon>
        <taxon>Flavobacteriales</taxon>
        <taxon>Flavobacteriaceae</taxon>
        <taxon>Gelidibacter</taxon>
    </lineage>
</organism>
<gene>
    <name evidence="1" type="ORF">BXY82_2028</name>
</gene>
<name>A0A4R7Q076_9FLAO</name>
<dbReference type="OrthoDB" id="1202013at2"/>
<dbReference type="AlphaFoldDB" id="A0A4R7Q076"/>
<dbReference type="Proteomes" id="UP000294689">
    <property type="component" value="Unassembled WGS sequence"/>
</dbReference>
<dbReference type="EMBL" id="SOBW01000008">
    <property type="protein sequence ID" value="TDU39989.1"/>
    <property type="molecule type" value="Genomic_DNA"/>
</dbReference>
<evidence type="ECO:0008006" key="3">
    <source>
        <dbReference type="Google" id="ProtNLM"/>
    </source>
</evidence>
<accession>A0A4R7Q076</accession>
<comment type="caution">
    <text evidence="1">The sequence shown here is derived from an EMBL/GenBank/DDBJ whole genome shotgun (WGS) entry which is preliminary data.</text>
</comment>
<protein>
    <recommendedName>
        <fullName evidence="3">DNA topoisomerase IV</fullName>
    </recommendedName>
</protein>
<proteinExistence type="predicted"/>